<keyword evidence="1" id="KW-0472">Membrane</keyword>
<feature type="transmembrane region" description="Helical" evidence="1">
    <location>
        <begin position="84"/>
        <end position="111"/>
    </location>
</feature>
<keyword evidence="1" id="KW-1133">Transmembrane helix</keyword>
<evidence type="ECO:0000313" key="2">
    <source>
        <dbReference type="EMBL" id="KRK47381.1"/>
    </source>
</evidence>
<accession>A0A0R1HL09</accession>
<feature type="transmembrane region" description="Helical" evidence="1">
    <location>
        <begin position="118"/>
        <end position="145"/>
    </location>
</feature>
<organism evidence="2 3">
    <name type="scientific">Secundilactobacillus kimchicus JCM 15530</name>
    <dbReference type="NCBI Taxonomy" id="1302272"/>
    <lineage>
        <taxon>Bacteria</taxon>
        <taxon>Bacillati</taxon>
        <taxon>Bacillota</taxon>
        <taxon>Bacilli</taxon>
        <taxon>Lactobacillales</taxon>
        <taxon>Lactobacillaceae</taxon>
        <taxon>Secundilactobacillus</taxon>
    </lineage>
</organism>
<dbReference type="Pfam" id="PF22564">
    <property type="entry name" value="HAAS"/>
    <property type="match status" value="1"/>
</dbReference>
<dbReference type="RefSeq" id="WP_054659965.1">
    <property type="nucleotide sequence ID" value="NZ_AZCX01000009.1"/>
</dbReference>
<protein>
    <recommendedName>
        <fullName evidence="4">Integral membrane protein</fullName>
    </recommendedName>
</protein>
<evidence type="ECO:0000313" key="3">
    <source>
        <dbReference type="Proteomes" id="UP000050911"/>
    </source>
</evidence>
<dbReference type="AlphaFoldDB" id="A0A0R1HL09"/>
<keyword evidence="1" id="KW-0812">Transmembrane</keyword>
<evidence type="ECO:0000256" key="1">
    <source>
        <dbReference type="SAM" id="Phobius"/>
    </source>
</evidence>
<name>A0A0R1HL09_9LACO</name>
<dbReference type="STRING" id="1302272.FC96_GL002500"/>
<reference evidence="2 3" key="1">
    <citation type="journal article" date="2015" name="Genome Announc.">
        <title>Expanding the biotechnology potential of lactobacilli through comparative genomics of 213 strains and associated genera.</title>
        <authorList>
            <person name="Sun Z."/>
            <person name="Harris H.M."/>
            <person name="McCann A."/>
            <person name="Guo C."/>
            <person name="Argimon S."/>
            <person name="Zhang W."/>
            <person name="Yang X."/>
            <person name="Jeffery I.B."/>
            <person name="Cooney J.C."/>
            <person name="Kagawa T.F."/>
            <person name="Liu W."/>
            <person name="Song Y."/>
            <person name="Salvetti E."/>
            <person name="Wrobel A."/>
            <person name="Rasinkangas P."/>
            <person name="Parkhill J."/>
            <person name="Rea M.C."/>
            <person name="O'Sullivan O."/>
            <person name="Ritari J."/>
            <person name="Douillard F.P."/>
            <person name="Paul Ross R."/>
            <person name="Yang R."/>
            <person name="Briner A.E."/>
            <person name="Felis G.E."/>
            <person name="de Vos W.M."/>
            <person name="Barrangou R."/>
            <person name="Klaenhammer T.R."/>
            <person name="Caufield P.W."/>
            <person name="Cui Y."/>
            <person name="Zhang H."/>
            <person name="O'Toole P.W."/>
        </authorList>
    </citation>
    <scope>NUCLEOTIDE SEQUENCE [LARGE SCALE GENOMIC DNA]</scope>
    <source>
        <strain evidence="2 3">JCM 15530</strain>
    </source>
</reference>
<evidence type="ECO:0008006" key="4">
    <source>
        <dbReference type="Google" id="ProtNLM"/>
    </source>
</evidence>
<feature type="transmembrane region" description="Helical" evidence="1">
    <location>
        <begin position="151"/>
        <end position="176"/>
    </location>
</feature>
<dbReference type="Proteomes" id="UP000050911">
    <property type="component" value="Unassembled WGS sequence"/>
</dbReference>
<sequence length="206" mass="22366">MNNYIKEFSGYLGQLGATERDEVVSFYQEYLEDGGFETYDQAVGELGSPKQLARKVLADYSIRLLDGTASQAADPKPQSEVRTIWIIILAILSTPITIPIAVVVLGIMFAVLVSAVAIIFAAVVIVFSILLVAVVAIFFGISLIGTNGWVAMTYLGGGLAAIGAFLILIPALIWLIRGLIRGALSISKWLYAKLSRKNKAEERRDQ</sequence>
<keyword evidence="3" id="KW-1185">Reference proteome</keyword>
<dbReference type="PATRIC" id="fig|1302272.5.peg.2549"/>
<dbReference type="EMBL" id="AZCX01000009">
    <property type="protein sequence ID" value="KRK47381.1"/>
    <property type="molecule type" value="Genomic_DNA"/>
</dbReference>
<proteinExistence type="predicted"/>
<comment type="caution">
    <text evidence="2">The sequence shown here is derived from an EMBL/GenBank/DDBJ whole genome shotgun (WGS) entry which is preliminary data.</text>
</comment>
<gene>
    <name evidence="2" type="ORF">FC96_GL002500</name>
</gene>